<dbReference type="Proteomes" id="UP001267290">
    <property type="component" value="Unassembled WGS sequence"/>
</dbReference>
<proteinExistence type="predicted"/>
<gene>
    <name evidence="3" type="ORF">J2736_005897</name>
</gene>
<protein>
    <submittedName>
        <fullName evidence="3">Na+/melibiose symporter-like transporter</fullName>
    </submittedName>
</protein>
<evidence type="ECO:0000313" key="4">
    <source>
        <dbReference type="Proteomes" id="UP001267290"/>
    </source>
</evidence>
<evidence type="ECO:0000313" key="3">
    <source>
        <dbReference type="EMBL" id="MDR6554667.1"/>
    </source>
</evidence>
<keyword evidence="2" id="KW-0472">Membrane</keyword>
<name>A0ABU1P4J5_9BACL</name>
<reference evidence="3 4" key="1">
    <citation type="submission" date="2023-07" db="EMBL/GenBank/DDBJ databases">
        <title>Sorghum-associated microbial communities from plants grown in Nebraska, USA.</title>
        <authorList>
            <person name="Schachtman D."/>
        </authorList>
    </citation>
    <scope>NUCLEOTIDE SEQUENCE [LARGE SCALE GENOMIC DNA]</scope>
    <source>
        <strain evidence="3 4">CC258</strain>
    </source>
</reference>
<evidence type="ECO:0000256" key="1">
    <source>
        <dbReference type="SAM" id="MobiDB-lite"/>
    </source>
</evidence>
<keyword evidence="4" id="KW-1185">Reference proteome</keyword>
<dbReference type="RefSeq" id="WP_310502083.1">
    <property type="nucleotide sequence ID" value="NZ_JAVDSB010000018.1"/>
</dbReference>
<feature type="transmembrane region" description="Helical" evidence="2">
    <location>
        <begin position="59"/>
        <end position="75"/>
    </location>
</feature>
<keyword evidence="2" id="KW-1133">Transmembrane helix</keyword>
<feature type="region of interest" description="Disordered" evidence="1">
    <location>
        <begin position="105"/>
        <end position="129"/>
    </location>
</feature>
<feature type="transmembrane region" description="Helical" evidence="2">
    <location>
        <begin position="81"/>
        <end position="99"/>
    </location>
</feature>
<feature type="transmembrane region" description="Helical" evidence="2">
    <location>
        <begin position="20"/>
        <end position="39"/>
    </location>
</feature>
<accession>A0ABU1P4J5</accession>
<comment type="caution">
    <text evidence="3">The sequence shown here is derived from an EMBL/GenBank/DDBJ whole genome shotgun (WGS) entry which is preliminary data.</text>
</comment>
<keyword evidence="2" id="KW-0812">Transmembrane</keyword>
<evidence type="ECO:0000256" key="2">
    <source>
        <dbReference type="SAM" id="Phobius"/>
    </source>
</evidence>
<dbReference type="EMBL" id="JAVDSB010000018">
    <property type="protein sequence ID" value="MDR6554667.1"/>
    <property type="molecule type" value="Genomic_DNA"/>
</dbReference>
<sequence length="129" mass="14924">MQSIFMFNISEYLELKEKSGILSNIVSLVIVLIVVMIILFKGGSKMARTYHAEGRQVAYIIRGISVLTGLSIFFYTDLKQIWWMFFVIIFSSILLGEIFGSRWTKKRRADRKDRNKTEANSSNEKSSKQ</sequence>
<organism evidence="3 4">
    <name type="scientific">Paenibacillus qinlingensis</name>
    <dbReference type="NCBI Taxonomy" id="1837343"/>
    <lineage>
        <taxon>Bacteria</taxon>
        <taxon>Bacillati</taxon>
        <taxon>Bacillota</taxon>
        <taxon>Bacilli</taxon>
        <taxon>Bacillales</taxon>
        <taxon>Paenibacillaceae</taxon>
        <taxon>Paenibacillus</taxon>
    </lineage>
</organism>
<feature type="compositionally biased region" description="Polar residues" evidence="1">
    <location>
        <begin position="118"/>
        <end position="129"/>
    </location>
</feature>